<dbReference type="Gene3D" id="1.10.10.630">
    <property type="entry name" value="DnaD domain-like"/>
    <property type="match status" value="3"/>
</dbReference>
<dbReference type="Proteomes" id="UP000824123">
    <property type="component" value="Unassembled WGS sequence"/>
</dbReference>
<dbReference type="EMBL" id="DVNK01000025">
    <property type="protein sequence ID" value="HIU46320.1"/>
    <property type="molecule type" value="Genomic_DNA"/>
</dbReference>
<accession>A0A9D1LQX4</accession>
<feature type="domain" description="DnaB/C C-terminal" evidence="3">
    <location>
        <begin position="380"/>
        <end position="442"/>
    </location>
</feature>
<evidence type="ECO:0000256" key="2">
    <source>
        <dbReference type="SAM" id="MobiDB-lite"/>
    </source>
</evidence>
<evidence type="ECO:0000256" key="1">
    <source>
        <dbReference type="ARBA" id="ARBA00093462"/>
    </source>
</evidence>
<evidence type="ECO:0000313" key="4">
    <source>
        <dbReference type="EMBL" id="HIU46320.1"/>
    </source>
</evidence>
<feature type="region of interest" description="Disordered" evidence="2">
    <location>
        <begin position="447"/>
        <end position="470"/>
    </location>
</feature>
<dbReference type="InterPro" id="IPR006343">
    <property type="entry name" value="DnaB/C_C"/>
</dbReference>
<dbReference type="SUPFAM" id="SSF158499">
    <property type="entry name" value="DnaD domain-like"/>
    <property type="match status" value="1"/>
</dbReference>
<evidence type="ECO:0000259" key="3">
    <source>
        <dbReference type="Pfam" id="PF07261"/>
    </source>
</evidence>
<comment type="caution">
    <text evidence="4">The sequence shown here is derived from an EMBL/GenBank/DDBJ whole genome shotgun (WGS) entry which is preliminary data.</text>
</comment>
<dbReference type="PANTHER" id="PTHR37293:SF5">
    <property type="entry name" value="DNA REPLICATION PROTEIN"/>
    <property type="match status" value="1"/>
</dbReference>
<name>A0A9D1LQX4_9FIRM</name>
<reference evidence="4" key="2">
    <citation type="journal article" date="2021" name="PeerJ">
        <title>Extensive microbial diversity within the chicken gut microbiome revealed by metagenomics and culture.</title>
        <authorList>
            <person name="Gilroy R."/>
            <person name="Ravi A."/>
            <person name="Getino M."/>
            <person name="Pursley I."/>
            <person name="Horton D.L."/>
            <person name="Alikhan N.F."/>
            <person name="Baker D."/>
            <person name="Gharbi K."/>
            <person name="Hall N."/>
            <person name="Watson M."/>
            <person name="Adriaenssens E.M."/>
            <person name="Foster-Nyarko E."/>
            <person name="Jarju S."/>
            <person name="Secka A."/>
            <person name="Antonio M."/>
            <person name="Oren A."/>
            <person name="Chaudhuri R.R."/>
            <person name="La Ragione R."/>
            <person name="Hildebrand F."/>
            <person name="Pallen M.J."/>
        </authorList>
    </citation>
    <scope>NUCLEOTIDE SEQUENCE</scope>
    <source>
        <strain evidence="4">ChiSxjej2B14-8506</strain>
    </source>
</reference>
<dbReference type="AlphaFoldDB" id="A0A9D1LQX4"/>
<dbReference type="PANTHER" id="PTHR37293">
    <property type="entry name" value="PHAGE REPLICATION PROTEIN-RELATED"/>
    <property type="match status" value="1"/>
</dbReference>
<evidence type="ECO:0000313" key="5">
    <source>
        <dbReference type="Proteomes" id="UP000824123"/>
    </source>
</evidence>
<organism evidence="4 5">
    <name type="scientific">Candidatus Fimadaptatus faecigallinarum</name>
    <dbReference type="NCBI Taxonomy" id="2840814"/>
    <lineage>
        <taxon>Bacteria</taxon>
        <taxon>Bacillati</taxon>
        <taxon>Bacillota</taxon>
        <taxon>Clostridia</taxon>
        <taxon>Eubacteriales</taxon>
        <taxon>Candidatus Fimadaptatus</taxon>
    </lineage>
</organism>
<comment type="similarity">
    <text evidence="1">Belongs to the DnaB/DnaD family.</text>
</comment>
<feature type="compositionally biased region" description="Low complexity" evidence="2">
    <location>
        <begin position="453"/>
        <end position="470"/>
    </location>
</feature>
<gene>
    <name evidence="4" type="ORF">IAC59_03560</name>
</gene>
<protein>
    <submittedName>
        <fullName evidence="4">DnaD domain protein</fullName>
    </submittedName>
</protein>
<sequence length="498" mass="57146">MLEFDDQFTMFDITPLENLFIDEYMLRAPGDFVKVYIYALRQCYHPPRDNDYERMARALCMEPDDVKNAFMYWERQGLLMRISDNPPAYRFFNLKARLMAQQTQDDGLYRYREFNDRVQSMFPPGRLLHESDTKYLYDWIEVYKLPESVVLILVEYLLKKRGPHVRFAGCDKIARDWADRGINTPEAAREQVRYASDSFQLTRKVLQRLGIRSDPTPDQERLYASWIALGFDNAAILECCKQTATARTPNMGYLDSVIQSMHERGLHTAREIAEYTEDYKQGMARLREVFKALGQPVPLGASALMDTYRSWQELGFDGEAILIAARALKRMGSGTFELLDKALHRMKDEGVIDEAAVNRYYDEIFTYAGICDALLERLALNRRATPADREAVKRWSAQYSMSYDMLMLAADRARDATGNKIAYMDGILRTWYERDLLTPDAVAHDEANRRARPAAPAAAPATSGGTGRAAAATGYAQHTYAPGELERVYTDIMHDDEN</sequence>
<dbReference type="Pfam" id="PF07261">
    <property type="entry name" value="DnaB_2"/>
    <property type="match status" value="2"/>
</dbReference>
<feature type="domain" description="DnaB/C C-terminal" evidence="3">
    <location>
        <begin position="125"/>
        <end position="191"/>
    </location>
</feature>
<reference evidence="4" key="1">
    <citation type="submission" date="2020-10" db="EMBL/GenBank/DDBJ databases">
        <authorList>
            <person name="Gilroy R."/>
        </authorList>
    </citation>
    <scope>NUCLEOTIDE SEQUENCE</scope>
    <source>
        <strain evidence="4">ChiSxjej2B14-8506</strain>
    </source>
</reference>
<dbReference type="InterPro" id="IPR053162">
    <property type="entry name" value="DnaD"/>
</dbReference>
<dbReference type="InterPro" id="IPR034829">
    <property type="entry name" value="DnaD-like_sf"/>
</dbReference>
<proteinExistence type="inferred from homology"/>